<dbReference type="Proteomes" id="UP000005259">
    <property type="component" value="Chromosome"/>
</dbReference>
<evidence type="ECO:0000313" key="2">
    <source>
        <dbReference type="Proteomes" id="UP000005259"/>
    </source>
</evidence>
<name>A0A9W3JB89_BACTU</name>
<proteinExistence type="predicted"/>
<accession>A0A9W3JB89</accession>
<dbReference type="KEGG" id="bti:BTG_19145"/>
<organism evidence="1 2">
    <name type="scientific">Bacillus thuringiensis HD-771</name>
    <dbReference type="NCBI Taxonomy" id="1218175"/>
    <lineage>
        <taxon>Bacteria</taxon>
        <taxon>Bacillati</taxon>
        <taxon>Bacillota</taxon>
        <taxon>Bacilli</taxon>
        <taxon>Bacillales</taxon>
        <taxon>Bacillaceae</taxon>
        <taxon>Bacillus</taxon>
        <taxon>Bacillus cereus group</taxon>
    </lineage>
</organism>
<gene>
    <name evidence="1" type="ORF">BTG_19145</name>
</gene>
<evidence type="ECO:0000313" key="1">
    <source>
        <dbReference type="EMBL" id="AFQ17252.1"/>
    </source>
</evidence>
<dbReference type="EMBL" id="CP003752">
    <property type="protein sequence ID" value="AFQ17252.1"/>
    <property type="molecule type" value="Genomic_DNA"/>
</dbReference>
<protein>
    <submittedName>
        <fullName evidence="1">Uncharacterized protein</fullName>
    </submittedName>
</protein>
<sequence>MKRNYLLLRQNIALIIFFETEDRKADIHRKEDIDE</sequence>
<dbReference type="AlphaFoldDB" id="A0A9W3JB89"/>
<reference evidence="1 2" key="1">
    <citation type="submission" date="2012-08" db="EMBL/GenBank/DDBJ databases">
        <authorList>
            <person name="Doggett N."/>
            <person name="Teshima H."/>
            <person name="Bruce D."/>
            <person name="Detter J.C."/>
            <person name="Johnson S.L."/>
            <person name="Han C."/>
        </authorList>
    </citation>
    <scope>NUCLEOTIDE SEQUENCE [LARGE SCALE GENOMIC DNA]</scope>
    <source>
        <strain evidence="1 2">HD-771</strain>
    </source>
</reference>